<dbReference type="EMBL" id="AEJF01000069">
    <property type="protein sequence ID" value="KLU26447.1"/>
    <property type="molecule type" value="Genomic_DNA"/>
</dbReference>
<dbReference type="Pfam" id="PF03466">
    <property type="entry name" value="LysR_substrate"/>
    <property type="match status" value="1"/>
</dbReference>
<dbReference type="PRINTS" id="PR00039">
    <property type="entry name" value="HTHLYSR"/>
</dbReference>
<dbReference type="GO" id="GO:0006351">
    <property type="term" value="P:DNA-templated transcription"/>
    <property type="evidence" value="ECO:0007669"/>
    <property type="project" value="TreeGrafter"/>
</dbReference>
<dbReference type="FunFam" id="1.10.10.10:FF:000001">
    <property type="entry name" value="LysR family transcriptional regulator"/>
    <property type="match status" value="1"/>
</dbReference>
<name>A0A0J1D114_9BURK</name>
<dbReference type="CDD" id="cd08422">
    <property type="entry name" value="PBP2_CrgA_like"/>
    <property type="match status" value="1"/>
</dbReference>
<dbReference type="Gene3D" id="3.40.190.290">
    <property type="match status" value="1"/>
</dbReference>
<dbReference type="AlphaFoldDB" id="A0A0J1D114"/>
<sequence>MDYIESLRVFRSVVEAKSFTRAADMLGVTAPVVSRAIAGLEHRLGSRLFHRTTRQVSFTEAGERFYEGCARILDDLESLEAQASMGAREPTGVLRLVVHTTATVNRLVPLISTFKQKYPNVRLDVTLTERPVDLAADGYDLGVVVPFMLNTDTVVTRLLERMPLAIVATPAYLKKYASPQHPSQLTDHTFVLMSASVRKPVLTFRCGEEGNLTVPLSYDIASNNAMFNREMVLEGFGIGAAPAALVQSELLSGKLVSLLEDFDIVDGAIEIRLAYNSRALLPAKVKVFIEHAVTFFDEVAVRRPARVELEA</sequence>
<dbReference type="OrthoDB" id="9080054at2"/>
<comment type="caution">
    <text evidence="6">The sequence shown here is derived from an EMBL/GenBank/DDBJ whole genome shotgun (WGS) entry which is preliminary data.</text>
</comment>
<dbReference type="InterPro" id="IPR000847">
    <property type="entry name" value="LysR_HTH_N"/>
</dbReference>
<dbReference type="PANTHER" id="PTHR30537:SF35">
    <property type="entry name" value="TRANSCRIPTIONAL REGULATORY PROTEIN"/>
    <property type="match status" value="1"/>
</dbReference>
<dbReference type="Proteomes" id="UP000035963">
    <property type="component" value="Unassembled WGS sequence"/>
</dbReference>
<dbReference type="Gene3D" id="1.10.10.10">
    <property type="entry name" value="Winged helix-like DNA-binding domain superfamily/Winged helix DNA-binding domain"/>
    <property type="match status" value="1"/>
</dbReference>
<dbReference type="InterPro" id="IPR058163">
    <property type="entry name" value="LysR-type_TF_proteobact-type"/>
</dbReference>
<dbReference type="Pfam" id="PF00126">
    <property type="entry name" value="HTH_1"/>
    <property type="match status" value="1"/>
</dbReference>
<evidence type="ECO:0000313" key="7">
    <source>
        <dbReference type="Proteomes" id="UP000035963"/>
    </source>
</evidence>
<protein>
    <submittedName>
        <fullName evidence="6">LysR family transcriptional regulator</fullName>
    </submittedName>
</protein>
<keyword evidence="4" id="KW-0804">Transcription</keyword>
<dbReference type="InterPro" id="IPR036390">
    <property type="entry name" value="WH_DNA-bd_sf"/>
</dbReference>
<dbReference type="SUPFAM" id="SSF53850">
    <property type="entry name" value="Periplasmic binding protein-like II"/>
    <property type="match status" value="1"/>
</dbReference>
<accession>A0A0J1D114</accession>
<proteinExistence type="inferred from homology"/>
<keyword evidence="3" id="KW-0238">DNA-binding</keyword>
<dbReference type="GO" id="GO:0043565">
    <property type="term" value="F:sequence-specific DNA binding"/>
    <property type="evidence" value="ECO:0007669"/>
    <property type="project" value="TreeGrafter"/>
</dbReference>
<evidence type="ECO:0000313" key="6">
    <source>
        <dbReference type="EMBL" id="KLU26447.1"/>
    </source>
</evidence>
<dbReference type="PROSITE" id="PS50931">
    <property type="entry name" value="HTH_LYSR"/>
    <property type="match status" value="1"/>
</dbReference>
<evidence type="ECO:0000259" key="5">
    <source>
        <dbReference type="PROSITE" id="PS50931"/>
    </source>
</evidence>
<keyword evidence="2" id="KW-0805">Transcription regulation</keyword>
<reference evidence="6 7" key="1">
    <citation type="journal article" date="2015" name="Genome Announc.">
        <title>Draft Genome Sequence of Burkholderia sp. Strain PML1(12), an Ectomycorrhizosphere-Inhabiting Bacterium with Effective Mineral-Weathering Ability.</title>
        <authorList>
            <person name="Uroz S."/>
            <person name="Oger P."/>
        </authorList>
    </citation>
    <scope>NUCLEOTIDE SEQUENCE [LARGE SCALE GENOMIC DNA]</scope>
    <source>
        <strain evidence="7">PML1(12)</strain>
    </source>
</reference>
<evidence type="ECO:0000256" key="3">
    <source>
        <dbReference type="ARBA" id="ARBA00023125"/>
    </source>
</evidence>
<dbReference type="InterPro" id="IPR036388">
    <property type="entry name" value="WH-like_DNA-bd_sf"/>
</dbReference>
<feature type="domain" description="HTH lysR-type" evidence="5">
    <location>
        <begin position="1"/>
        <end position="59"/>
    </location>
</feature>
<comment type="similarity">
    <text evidence="1">Belongs to the LysR transcriptional regulatory family.</text>
</comment>
<dbReference type="InterPro" id="IPR005119">
    <property type="entry name" value="LysR_subst-bd"/>
</dbReference>
<evidence type="ECO:0000256" key="4">
    <source>
        <dbReference type="ARBA" id="ARBA00023163"/>
    </source>
</evidence>
<evidence type="ECO:0000256" key="1">
    <source>
        <dbReference type="ARBA" id="ARBA00009437"/>
    </source>
</evidence>
<dbReference type="SUPFAM" id="SSF46785">
    <property type="entry name" value="Winged helix' DNA-binding domain"/>
    <property type="match status" value="1"/>
</dbReference>
<gene>
    <name evidence="6" type="ORF">EOS_09580</name>
</gene>
<dbReference type="PATRIC" id="fig|908627.4.peg.2118"/>
<dbReference type="PANTHER" id="PTHR30537">
    <property type="entry name" value="HTH-TYPE TRANSCRIPTIONAL REGULATOR"/>
    <property type="match status" value="1"/>
</dbReference>
<evidence type="ECO:0000256" key="2">
    <source>
        <dbReference type="ARBA" id="ARBA00023015"/>
    </source>
</evidence>
<dbReference type="GO" id="GO:0003700">
    <property type="term" value="F:DNA-binding transcription factor activity"/>
    <property type="evidence" value="ECO:0007669"/>
    <property type="project" value="InterPro"/>
</dbReference>
<organism evidence="6 7">
    <name type="scientific">Caballeronia mineralivorans PML1(12)</name>
    <dbReference type="NCBI Taxonomy" id="908627"/>
    <lineage>
        <taxon>Bacteria</taxon>
        <taxon>Pseudomonadati</taxon>
        <taxon>Pseudomonadota</taxon>
        <taxon>Betaproteobacteria</taxon>
        <taxon>Burkholderiales</taxon>
        <taxon>Burkholderiaceae</taxon>
        <taxon>Caballeronia</taxon>
    </lineage>
</organism>
<dbReference type="RefSeq" id="WP_047846385.1">
    <property type="nucleotide sequence ID" value="NZ_AEJF01000069.1"/>
</dbReference>
<keyword evidence="7" id="KW-1185">Reference proteome</keyword>